<dbReference type="InterPro" id="IPR052196">
    <property type="entry name" value="Bact_Kbp"/>
</dbReference>
<feature type="chain" id="PRO_5026807160" evidence="3">
    <location>
        <begin position="35"/>
        <end position="277"/>
    </location>
</feature>
<dbReference type="EMBL" id="JAAIJQ010000042">
    <property type="protein sequence ID" value="NEV63108.1"/>
    <property type="molecule type" value="Genomic_DNA"/>
</dbReference>
<protein>
    <submittedName>
        <fullName evidence="5">LysM peptidoglycan-binding domain-containing protein</fullName>
    </submittedName>
</protein>
<reference evidence="5 6" key="1">
    <citation type="submission" date="2020-02" db="EMBL/GenBank/DDBJ databases">
        <title>Genome sequences of Thiorhodococcus mannitoliphagus and Thiorhodococcus minor, purple sulfur photosynthetic bacteria in the gammaproteobacterial family, Chromatiaceae.</title>
        <authorList>
            <person name="Aviles F.A."/>
            <person name="Meyer T.E."/>
            <person name="Kyndt J.A."/>
        </authorList>
    </citation>
    <scope>NUCLEOTIDE SEQUENCE [LARGE SCALE GENOMIC DNA]</scope>
    <source>
        <strain evidence="5 6">DSM 11518</strain>
    </source>
</reference>
<gene>
    <name evidence="5" type="ORF">G3446_14630</name>
</gene>
<sequence length="277" mass="30320">MRQTDAMQTRGKVSLLLVLASLVGACWPSPAALAEERPPAPSTDTAAQEPSPPPETRAQLYDRIQVLEARVQGMEGKLKDSALARKTADQARMEAERRLAQGNQAVEQMHGELEALQARQAELEEALAEQQTLVEHLAAALEEERKHNALLTSQVEALAAQLPETEGGILTEQAARTAATQAFLALRSQIQRPGGADAATGIQSRAEAEDLLRKRQLKLARATDALSVYRVRERDSLGRISSRFYGSSGQWHRLFEANRHLLDNPDQLTPGMTLVIP</sequence>
<dbReference type="Gene3D" id="3.10.350.10">
    <property type="entry name" value="LysM domain"/>
    <property type="match status" value="1"/>
</dbReference>
<evidence type="ECO:0000313" key="5">
    <source>
        <dbReference type="EMBL" id="NEV63108.1"/>
    </source>
</evidence>
<feature type="region of interest" description="Disordered" evidence="2">
    <location>
        <begin position="33"/>
        <end position="56"/>
    </location>
</feature>
<comment type="caution">
    <text evidence="5">The sequence shown here is derived from an EMBL/GenBank/DDBJ whole genome shotgun (WGS) entry which is preliminary data.</text>
</comment>
<dbReference type="PANTHER" id="PTHR34700">
    <property type="entry name" value="POTASSIUM BINDING PROTEIN KBP"/>
    <property type="match status" value="1"/>
</dbReference>
<evidence type="ECO:0000259" key="4">
    <source>
        <dbReference type="PROSITE" id="PS51782"/>
    </source>
</evidence>
<evidence type="ECO:0000313" key="6">
    <source>
        <dbReference type="Proteomes" id="UP000483379"/>
    </source>
</evidence>
<accession>A0A6M0JZY3</accession>
<dbReference type="Proteomes" id="UP000483379">
    <property type="component" value="Unassembled WGS sequence"/>
</dbReference>
<evidence type="ECO:0000256" key="3">
    <source>
        <dbReference type="SAM" id="SignalP"/>
    </source>
</evidence>
<dbReference type="AlphaFoldDB" id="A0A6M0JZY3"/>
<evidence type="ECO:0000256" key="1">
    <source>
        <dbReference type="SAM" id="Coils"/>
    </source>
</evidence>
<name>A0A6M0JZY3_9GAMM</name>
<proteinExistence type="predicted"/>
<dbReference type="SMART" id="SM00257">
    <property type="entry name" value="LysM"/>
    <property type="match status" value="1"/>
</dbReference>
<feature type="domain" description="LysM" evidence="4">
    <location>
        <begin position="227"/>
        <end position="276"/>
    </location>
</feature>
<dbReference type="CDD" id="cd00118">
    <property type="entry name" value="LysM"/>
    <property type="match status" value="1"/>
</dbReference>
<keyword evidence="1" id="KW-0175">Coiled coil</keyword>
<dbReference type="RefSeq" id="WP_164453573.1">
    <property type="nucleotide sequence ID" value="NZ_JAAIJQ010000042.1"/>
</dbReference>
<feature type="coiled-coil region" evidence="1">
    <location>
        <begin position="57"/>
        <end position="161"/>
    </location>
</feature>
<organism evidence="5 6">
    <name type="scientific">Thiorhodococcus minor</name>
    <dbReference type="NCBI Taxonomy" id="57489"/>
    <lineage>
        <taxon>Bacteria</taxon>
        <taxon>Pseudomonadati</taxon>
        <taxon>Pseudomonadota</taxon>
        <taxon>Gammaproteobacteria</taxon>
        <taxon>Chromatiales</taxon>
        <taxon>Chromatiaceae</taxon>
        <taxon>Thiorhodococcus</taxon>
    </lineage>
</organism>
<evidence type="ECO:0000256" key="2">
    <source>
        <dbReference type="SAM" id="MobiDB-lite"/>
    </source>
</evidence>
<dbReference type="InterPro" id="IPR036779">
    <property type="entry name" value="LysM_dom_sf"/>
</dbReference>
<dbReference type="Pfam" id="PF01476">
    <property type="entry name" value="LysM"/>
    <property type="match status" value="1"/>
</dbReference>
<dbReference type="Gene3D" id="6.10.140.920">
    <property type="match status" value="1"/>
</dbReference>
<keyword evidence="3" id="KW-0732">Signal</keyword>
<dbReference type="PROSITE" id="PS51257">
    <property type="entry name" value="PROKAR_LIPOPROTEIN"/>
    <property type="match status" value="1"/>
</dbReference>
<dbReference type="PANTHER" id="PTHR34700:SF4">
    <property type="entry name" value="PHAGE-LIKE ELEMENT PBSX PROTEIN XKDP"/>
    <property type="match status" value="1"/>
</dbReference>
<dbReference type="PROSITE" id="PS51782">
    <property type="entry name" value="LYSM"/>
    <property type="match status" value="1"/>
</dbReference>
<keyword evidence="6" id="KW-1185">Reference proteome</keyword>
<dbReference type="InterPro" id="IPR018392">
    <property type="entry name" value="LysM"/>
</dbReference>
<feature type="signal peptide" evidence="3">
    <location>
        <begin position="1"/>
        <end position="34"/>
    </location>
</feature>